<dbReference type="InterPro" id="IPR015421">
    <property type="entry name" value="PyrdxlP-dep_Trfase_major"/>
</dbReference>
<dbReference type="PANTHER" id="PTHR42735">
    <property type="match status" value="1"/>
</dbReference>
<dbReference type="InterPro" id="IPR050477">
    <property type="entry name" value="GrpII_AminoAcid_Decarb"/>
</dbReference>
<keyword evidence="5" id="KW-0256">Endoplasmic reticulum</keyword>
<comment type="cofactor">
    <cofactor evidence="1 19">
        <name>pyridoxal 5'-phosphate</name>
        <dbReference type="ChEBI" id="CHEBI:597326"/>
    </cofactor>
</comment>
<dbReference type="Gene3D" id="6.10.140.2150">
    <property type="match status" value="1"/>
</dbReference>
<evidence type="ECO:0000313" key="21">
    <source>
        <dbReference type="EMBL" id="KAK3886180.1"/>
    </source>
</evidence>
<evidence type="ECO:0000256" key="3">
    <source>
        <dbReference type="ARBA" id="ARBA00004991"/>
    </source>
</evidence>
<feature type="region of interest" description="Disordered" evidence="20">
    <location>
        <begin position="648"/>
        <end position="692"/>
    </location>
</feature>
<evidence type="ECO:0000256" key="18">
    <source>
        <dbReference type="ARBA" id="ARBA00069333"/>
    </source>
</evidence>
<evidence type="ECO:0000256" key="17">
    <source>
        <dbReference type="ARBA" id="ARBA00060475"/>
    </source>
</evidence>
<dbReference type="EMBL" id="JAWQEG010000724">
    <property type="protein sequence ID" value="KAK3886180.1"/>
    <property type="molecule type" value="Genomic_DNA"/>
</dbReference>
<name>A0AAE1KY80_PETCI</name>
<comment type="subcellular location">
    <subcellularLocation>
        <location evidence="17">Endoplasmic reticulum membrane</location>
        <topology evidence="17">Single-pass type III membrane protein</topology>
        <orientation evidence="17">Cytoplasmic side</orientation>
    </subcellularLocation>
</comment>
<comment type="similarity">
    <text evidence="13">Belongs to the group II decarboxylase family. Sphingosine-1-phosphate lyase subfamily.</text>
</comment>
<feature type="compositionally biased region" description="Low complexity" evidence="20">
    <location>
        <begin position="806"/>
        <end position="815"/>
    </location>
</feature>
<dbReference type="GO" id="GO:0019752">
    <property type="term" value="P:carboxylic acid metabolic process"/>
    <property type="evidence" value="ECO:0007669"/>
    <property type="project" value="InterPro"/>
</dbReference>
<keyword evidence="8" id="KW-0735">Signal-anchor</keyword>
<evidence type="ECO:0000256" key="7">
    <source>
        <dbReference type="ARBA" id="ARBA00022919"/>
    </source>
</evidence>
<evidence type="ECO:0000256" key="15">
    <source>
        <dbReference type="ARBA" id="ARBA00042568"/>
    </source>
</evidence>
<evidence type="ECO:0000256" key="13">
    <source>
        <dbReference type="ARBA" id="ARBA00038302"/>
    </source>
</evidence>
<evidence type="ECO:0000256" key="4">
    <source>
        <dbReference type="ARBA" id="ARBA00022692"/>
    </source>
</evidence>
<comment type="pathway">
    <text evidence="3">Sphingolipid metabolism.</text>
</comment>
<feature type="compositionally biased region" description="Basic and acidic residues" evidence="20">
    <location>
        <begin position="648"/>
        <end position="668"/>
    </location>
</feature>
<feature type="region of interest" description="Disordered" evidence="20">
    <location>
        <begin position="737"/>
        <end position="827"/>
    </location>
</feature>
<keyword evidence="12" id="KW-0456">Lyase</keyword>
<evidence type="ECO:0000256" key="8">
    <source>
        <dbReference type="ARBA" id="ARBA00022968"/>
    </source>
</evidence>
<dbReference type="Gene3D" id="3.90.1150.10">
    <property type="entry name" value="Aspartate Aminotransferase, domain 1"/>
    <property type="match status" value="1"/>
</dbReference>
<dbReference type="InterPro" id="IPR002129">
    <property type="entry name" value="PyrdxlP-dep_de-COase"/>
</dbReference>
<keyword evidence="11" id="KW-0472">Membrane</keyword>
<evidence type="ECO:0000256" key="10">
    <source>
        <dbReference type="ARBA" id="ARBA00023098"/>
    </source>
</evidence>
<keyword evidence="9" id="KW-1133">Transmembrane helix</keyword>
<dbReference type="InterPro" id="IPR015422">
    <property type="entry name" value="PyrdxlP-dep_Trfase_small"/>
</dbReference>
<dbReference type="Gene3D" id="3.40.640.10">
    <property type="entry name" value="Type I PLP-dependent aspartate aminotransferase-like (Major domain)"/>
    <property type="match status" value="1"/>
</dbReference>
<protein>
    <recommendedName>
        <fullName evidence="18">Sphingosine-1-phosphate lyase 1</fullName>
        <ecNumber evidence="14">4.1.2.27</ecNumber>
    </recommendedName>
    <alternativeName>
        <fullName evidence="15">Sphingosine-1-phosphate aldolase</fullName>
    </alternativeName>
</protein>
<dbReference type="PANTHER" id="PTHR42735:SF6">
    <property type="entry name" value="SPHINGOSINE-1-PHOSPHATE LYASE 1"/>
    <property type="match status" value="1"/>
</dbReference>
<keyword evidence="4" id="KW-0812">Transmembrane</keyword>
<comment type="function">
    <text evidence="16">Cleaves phosphorylated sphingoid bases (PSBs), such as sphingosine-1-phosphate, into fatty aldehydes and phosphoethanolamine. Elevates stress-induced ceramide production and apoptosis. Required for global lipid homeostasis in liver and cholesterol homeostasis in fibroblasts. Involved in the regulation of pro-inflammatory response and neutrophil trafficking. Modulates neuronal autophagy via phosphoethanolamine production which regulates accumulation of aggregate-prone proteins such as APP. Seems to play a role in establishing neuronal contact sites and axonal maintenance.</text>
</comment>
<dbReference type="FunFam" id="3.40.640.10:FF:000020">
    <property type="entry name" value="sphingosine-1-phosphate lyase 1"/>
    <property type="match status" value="1"/>
</dbReference>
<sequence>MEGLMQCMERVQEAVNRMCEGKPAWEIVLRTAATTVLLVWTKNFLFKDDTLFERSKKMVFRLTRKIPQVRAKIEEEITKVSLSMEEDFNKNIDYTPYLVKLPEKGWTPEHILEEATNYTEYGSFDWESGCASGTVYNGNKALTDIMTSVYGMSAWTNPLHPDVFPGVRKMEAEVVRMCCTLFHGDHNTCGCMTTGGTESIIMALKAYRDYAINVRGINSPEILVPVSAHAAFDKGAQLLAMRIKHVPLDPVTMKVDIDAMKRMITRKTCVMAVSAPQFPQGVIDPIQEVAKLGQKYNIPVHVDACLGGFLIPFMEEAGFPLPLFDFRVPGVTSISADTHKYGYAPKGSSVVMYRDASWRHHQFFVTPDWPGGIYATATIGGSRSGGIVAACWAALVYHGYQGYIEHTRAIINTAKKIEKECRNIPGIFVFGKPDVSVVALGSDKFNIYHLADQMTKHGWNLNSLQFPSSIHIAVTVLHTQPGVADKFISDVTEITKEIMKNPPKDAGGSAALYGMAQSIPDRSLVNEMAWCYLDNVYTTSQSVKQTDKSEGKSYNILINLGIKWAVTQLSMKSLSLPPPTSDPDLDLGDPDLDLGDADLDLDLAGDLDPDLDLAGDREPDLDLDLAGDRDLDLAGDWDLDLDLAGDRDPDLDLAGDRDPDRDLDRAGDLDPDLDLGDPDPDLERARDLDLERAGDLDRDPEFDLERDLAEREPLRDLDLELDLLLLDPLRLRDLDFEPDLDRDLDPDPDLERNLDLPREPDLDLDPMRDPEPDLEPDLDLDLDLDPADPESDMTLRLLPPPPPPLSSAILSLSSSESEDESDTSALDTMRPFCLAVSPSSEVFLRPRAPPFPPRRRPRGSSSSSLPPFLPRFFL</sequence>
<dbReference type="GO" id="GO:0030149">
    <property type="term" value="P:sphingolipid catabolic process"/>
    <property type="evidence" value="ECO:0007669"/>
    <property type="project" value="TreeGrafter"/>
</dbReference>
<dbReference type="InterPro" id="IPR015424">
    <property type="entry name" value="PyrdxlP-dep_Trfase"/>
</dbReference>
<dbReference type="GO" id="GO:0030170">
    <property type="term" value="F:pyridoxal phosphate binding"/>
    <property type="evidence" value="ECO:0007669"/>
    <property type="project" value="InterPro"/>
</dbReference>
<evidence type="ECO:0000256" key="12">
    <source>
        <dbReference type="ARBA" id="ARBA00023239"/>
    </source>
</evidence>
<keyword evidence="10" id="KW-0443">Lipid metabolism</keyword>
<evidence type="ECO:0000256" key="14">
    <source>
        <dbReference type="ARBA" id="ARBA00038965"/>
    </source>
</evidence>
<dbReference type="EC" id="4.1.2.27" evidence="14"/>
<dbReference type="GO" id="GO:0008117">
    <property type="term" value="F:sphinganine-1-phosphate aldolase activity"/>
    <property type="evidence" value="ECO:0007669"/>
    <property type="project" value="UniProtKB-EC"/>
</dbReference>
<feature type="compositionally biased region" description="Basic and acidic residues" evidence="20">
    <location>
        <begin position="737"/>
        <end position="771"/>
    </location>
</feature>
<feature type="compositionally biased region" description="Acidic residues" evidence="20">
    <location>
        <begin position="669"/>
        <end position="680"/>
    </location>
</feature>
<dbReference type="Proteomes" id="UP001286313">
    <property type="component" value="Unassembled WGS sequence"/>
</dbReference>
<evidence type="ECO:0000256" key="2">
    <source>
        <dbReference type="ARBA" id="ARBA00004760"/>
    </source>
</evidence>
<accession>A0AAE1KY80</accession>
<feature type="region of interest" description="Disordered" evidence="20">
    <location>
        <begin position="843"/>
        <end position="874"/>
    </location>
</feature>
<comment type="pathway">
    <text evidence="2">Lipid metabolism; sphingolipid metabolism.</text>
</comment>
<organism evidence="21 22">
    <name type="scientific">Petrolisthes cinctipes</name>
    <name type="common">Flat porcelain crab</name>
    <dbReference type="NCBI Taxonomy" id="88211"/>
    <lineage>
        <taxon>Eukaryota</taxon>
        <taxon>Metazoa</taxon>
        <taxon>Ecdysozoa</taxon>
        <taxon>Arthropoda</taxon>
        <taxon>Crustacea</taxon>
        <taxon>Multicrustacea</taxon>
        <taxon>Malacostraca</taxon>
        <taxon>Eumalacostraca</taxon>
        <taxon>Eucarida</taxon>
        <taxon>Decapoda</taxon>
        <taxon>Pleocyemata</taxon>
        <taxon>Anomura</taxon>
        <taxon>Galatheoidea</taxon>
        <taxon>Porcellanidae</taxon>
        <taxon>Petrolisthes</taxon>
    </lineage>
</organism>
<evidence type="ECO:0000256" key="19">
    <source>
        <dbReference type="PIRSR" id="PIRSR602129-50"/>
    </source>
</evidence>
<proteinExistence type="inferred from homology"/>
<evidence type="ECO:0000313" key="22">
    <source>
        <dbReference type="Proteomes" id="UP001286313"/>
    </source>
</evidence>
<evidence type="ECO:0000256" key="5">
    <source>
        <dbReference type="ARBA" id="ARBA00022824"/>
    </source>
</evidence>
<keyword evidence="7" id="KW-0746">Sphingolipid metabolism</keyword>
<feature type="compositionally biased region" description="Acidic residues" evidence="20">
    <location>
        <begin position="772"/>
        <end position="791"/>
    </location>
</feature>
<dbReference type="FunFam" id="3.90.1150.10:FF:000020">
    <property type="entry name" value="Sphingosine-1-phosphate lyase 1"/>
    <property type="match status" value="1"/>
</dbReference>
<comment type="caution">
    <text evidence="21">The sequence shown here is derived from an EMBL/GenBank/DDBJ whole genome shotgun (WGS) entry which is preliminary data.</text>
</comment>
<dbReference type="SUPFAM" id="SSF53383">
    <property type="entry name" value="PLP-dependent transferases"/>
    <property type="match status" value="1"/>
</dbReference>
<evidence type="ECO:0000256" key="9">
    <source>
        <dbReference type="ARBA" id="ARBA00022989"/>
    </source>
</evidence>
<evidence type="ECO:0000256" key="1">
    <source>
        <dbReference type="ARBA" id="ARBA00001933"/>
    </source>
</evidence>
<reference evidence="21" key="1">
    <citation type="submission" date="2023-10" db="EMBL/GenBank/DDBJ databases">
        <title>Genome assemblies of two species of porcelain crab, Petrolisthes cinctipes and Petrolisthes manimaculis (Anomura: Porcellanidae).</title>
        <authorList>
            <person name="Angst P."/>
        </authorList>
    </citation>
    <scope>NUCLEOTIDE SEQUENCE</scope>
    <source>
        <strain evidence="21">PB745_01</strain>
        <tissue evidence="21">Gill</tissue>
    </source>
</reference>
<feature type="modified residue" description="N6-(pyridoxal phosphate)lysine" evidence="19">
    <location>
        <position position="340"/>
    </location>
</feature>
<feature type="compositionally biased region" description="Basic and acidic residues" evidence="20">
    <location>
        <begin position="681"/>
        <end position="692"/>
    </location>
</feature>
<keyword evidence="6 19" id="KW-0663">Pyridoxal phosphate</keyword>
<evidence type="ECO:0000256" key="20">
    <source>
        <dbReference type="SAM" id="MobiDB-lite"/>
    </source>
</evidence>
<dbReference type="AlphaFoldDB" id="A0AAE1KY80"/>
<dbReference type="GO" id="GO:0005789">
    <property type="term" value="C:endoplasmic reticulum membrane"/>
    <property type="evidence" value="ECO:0007669"/>
    <property type="project" value="UniProtKB-SubCell"/>
</dbReference>
<evidence type="ECO:0000256" key="11">
    <source>
        <dbReference type="ARBA" id="ARBA00023136"/>
    </source>
</evidence>
<evidence type="ECO:0000256" key="6">
    <source>
        <dbReference type="ARBA" id="ARBA00022898"/>
    </source>
</evidence>
<feature type="compositionally biased region" description="Low complexity" evidence="20">
    <location>
        <begin position="859"/>
        <end position="874"/>
    </location>
</feature>
<keyword evidence="22" id="KW-1185">Reference proteome</keyword>
<dbReference type="FunFam" id="6.10.140.2150:FF:000001">
    <property type="entry name" value="Sphingosine-1-phosphate lyase 1"/>
    <property type="match status" value="1"/>
</dbReference>
<evidence type="ECO:0000256" key="16">
    <source>
        <dbReference type="ARBA" id="ARBA00053536"/>
    </source>
</evidence>
<dbReference type="Pfam" id="PF00282">
    <property type="entry name" value="Pyridoxal_deC"/>
    <property type="match status" value="1"/>
</dbReference>
<gene>
    <name evidence="21" type="ORF">Pcinc_009640</name>
</gene>